<sequence>MSSLVKLSPAKVKRLLEQFLRVADVHRAGLHDSRETHLRLVRSLVKKDRLARLDRTALQALIGTLWSFRFWRNADFILESALAVGLPEVRKQLHDLLYGTDDIVLRYDRLFGSPIRFDTAAISELLSVNEPERYAVRNISSRKGLFRLRAEELPLVTHGQITGAEYVAYCTEINRLRERLNEVEPVFRTLYDVDFFLYFAAYEAQDEERESLAKLFAEAEQRRRTESPAGIRLALLELGDRMGLGVWAGGPEVKSLRRRKDFKKLERVLDEPPVRYDDFTDRLLADVDVIWFEGKKIAALFEVEPVEGFSEGLLRLADLVNHRKSFNAPVYIVAPDDHWERVVAEVTRPAFENLPRPLAACCRFLPASAVEMILEKLGDTVSHMTPGSLKQFSTAVE</sequence>
<accession>A0A1F5EWC6</accession>
<dbReference type="Proteomes" id="UP000177187">
    <property type="component" value="Unassembled WGS sequence"/>
</dbReference>
<gene>
    <name evidence="1" type="ORF">A2Y64_07640</name>
</gene>
<proteinExistence type="predicted"/>
<dbReference type="AlphaFoldDB" id="A0A1F5EWC6"/>
<name>A0A1F5EWC6_9BACT</name>
<evidence type="ECO:0000313" key="2">
    <source>
        <dbReference type="Proteomes" id="UP000177187"/>
    </source>
</evidence>
<dbReference type="EMBL" id="MFAF01000143">
    <property type="protein sequence ID" value="OGD71711.1"/>
    <property type="molecule type" value="Genomic_DNA"/>
</dbReference>
<protein>
    <recommendedName>
        <fullName evidence="3">Restriction endonuclease</fullName>
    </recommendedName>
</protein>
<organism evidence="1 2">
    <name type="scientific">Candidatus Coatesbacteria bacterium RBG_13_66_14</name>
    <dbReference type="NCBI Taxonomy" id="1817816"/>
    <lineage>
        <taxon>Bacteria</taxon>
        <taxon>Candidatus Coatesiibacteriota</taxon>
    </lineage>
</organism>
<evidence type="ECO:0000313" key="1">
    <source>
        <dbReference type="EMBL" id="OGD71711.1"/>
    </source>
</evidence>
<dbReference type="STRING" id="1817816.A2Y64_07640"/>
<comment type="caution">
    <text evidence="1">The sequence shown here is derived from an EMBL/GenBank/DDBJ whole genome shotgun (WGS) entry which is preliminary data.</text>
</comment>
<evidence type="ECO:0008006" key="3">
    <source>
        <dbReference type="Google" id="ProtNLM"/>
    </source>
</evidence>
<reference evidence="1 2" key="1">
    <citation type="journal article" date="2016" name="Nat. Commun.">
        <title>Thousands of microbial genomes shed light on interconnected biogeochemical processes in an aquifer system.</title>
        <authorList>
            <person name="Anantharaman K."/>
            <person name="Brown C.T."/>
            <person name="Hug L.A."/>
            <person name="Sharon I."/>
            <person name="Castelle C.J."/>
            <person name="Probst A.J."/>
            <person name="Thomas B.C."/>
            <person name="Singh A."/>
            <person name="Wilkins M.J."/>
            <person name="Karaoz U."/>
            <person name="Brodie E.L."/>
            <person name="Williams K.H."/>
            <person name="Hubbard S.S."/>
            <person name="Banfield J.F."/>
        </authorList>
    </citation>
    <scope>NUCLEOTIDE SEQUENCE [LARGE SCALE GENOMIC DNA]</scope>
</reference>